<dbReference type="PROSITE" id="PS50039">
    <property type="entry name" value="FORK_HEAD_3"/>
    <property type="match status" value="1"/>
</dbReference>
<comment type="subcellular location">
    <subcellularLocation>
        <location evidence="3">Nucleus</location>
    </subcellularLocation>
</comment>
<dbReference type="EMBL" id="VCGU01000011">
    <property type="protein sequence ID" value="TRY67814.1"/>
    <property type="molecule type" value="Genomic_DNA"/>
</dbReference>
<dbReference type="Pfam" id="PF00250">
    <property type="entry name" value="Forkhead"/>
    <property type="match status" value="1"/>
</dbReference>
<name>A0A553NQW2_TIGCA</name>
<dbReference type="STRING" id="6832.A0A553NQW2"/>
<accession>A0A553NQW2</accession>
<dbReference type="GO" id="GO:0000978">
    <property type="term" value="F:RNA polymerase II cis-regulatory region sequence-specific DNA binding"/>
    <property type="evidence" value="ECO:0007669"/>
    <property type="project" value="TreeGrafter"/>
</dbReference>
<keyword evidence="2 3" id="KW-0539">Nucleus</keyword>
<feature type="region of interest" description="Disordered" evidence="4">
    <location>
        <begin position="51"/>
        <end position="83"/>
    </location>
</feature>
<dbReference type="PANTHER" id="PTHR11829:SF343">
    <property type="entry name" value="FORK-HEAD DOMAIN-CONTAINING PROTEIN"/>
    <property type="match status" value="1"/>
</dbReference>
<dbReference type="SMART" id="SM00339">
    <property type="entry name" value="FH"/>
    <property type="match status" value="1"/>
</dbReference>
<evidence type="ECO:0000259" key="5">
    <source>
        <dbReference type="PROSITE" id="PS50039"/>
    </source>
</evidence>
<proteinExistence type="predicted"/>
<dbReference type="SUPFAM" id="SSF46785">
    <property type="entry name" value="Winged helix' DNA-binding domain"/>
    <property type="match status" value="1"/>
</dbReference>
<dbReference type="PROSITE" id="PS00657">
    <property type="entry name" value="FORK_HEAD_1"/>
    <property type="match status" value="1"/>
</dbReference>
<dbReference type="InterPro" id="IPR018122">
    <property type="entry name" value="TF_fork_head_CS_1"/>
</dbReference>
<reference evidence="6 7" key="1">
    <citation type="journal article" date="2018" name="Nat. Ecol. Evol.">
        <title>Genomic signatures of mitonuclear coevolution across populations of Tigriopus californicus.</title>
        <authorList>
            <person name="Barreto F.S."/>
            <person name="Watson E.T."/>
            <person name="Lima T.G."/>
            <person name="Willett C.S."/>
            <person name="Edmands S."/>
            <person name="Li W."/>
            <person name="Burton R.S."/>
        </authorList>
    </citation>
    <scope>NUCLEOTIDE SEQUENCE [LARGE SCALE GENOMIC DNA]</scope>
    <source>
        <strain evidence="6 7">San Diego</strain>
    </source>
</reference>
<feature type="region of interest" description="Disordered" evidence="4">
    <location>
        <begin position="359"/>
        <end position="457"/>
    </location>
</feature>
<dbReference type="GO" id="GO:0000981">
    <property type="term" value="F:DNA-binding transcription factor activity, RNA polymerase II-specific"/>
    <property type="evidence" value="ECO:0007669"/>
    <property type="project" value="TreeGrafter"/>
</dbReference>
<evidence type="ECO:0000256" key="1">
    <source>
        <dbReference type="ARBA" id="ARBA00023125"/>
    </source>
</evidence>
<feature type="compositionally biased region" description="Low complexity" evidence="4">
    <location>
        <begin position="519"/>
        <end position="528"/>
    </location>
</feature>
<feature type="compositionally biased region" description="Basic and acidic residues" evidence="4">
    <location>
        <begin position="406"/>
        <end position="423"/>
    </location>
</feature>
<feature type="DNA-binding region" description="Fork-head" evidence="3">
    <location>
        <begin position="180"/>
        <end position="272"/>
    </location>
</feature>
<keyword evidence="7" id="KW-1185">Reference proteome</keyword>
<dbReference type="InterPro" id="IPR036388">
    <property type="entry name" value="WH-like_DNA-bd_sf"/>
</dbReference>
<dbReference type="InterPro" id="IPR030456">
    <property type="entry name" value="TF_fork_head_CS_2"/>
</dbReference>
<organism evidence="6 7">
    <name type="scientific">Tigriopus californicus</name>
    <name type="common">Marine copepod</name>
    <dbReference type="NCBI Taxonomy" id="6832"/>
    <lineage>
        <taxon>Eukaryota</taxon>
        <taxon>Metazoa</taxon>
        <taxon>Ecdysozoa</taxon>
        <taxon>Arthropoda</taxon>
        <taxon>Crustacea</taxon>
        <taxon>Multicrustacea</taxon>
        <taxon>Hexanauplia</taxon>
        <taxon>Copepoda</taxon>
        <taxon>Harpacticoida</taxon>
        <taxon>Harpacticidae</taxon>
        <taxon>Tigriopus</taxon>
    </lineage>
</organism>
<dbReference type="InterPro" id="IPR047519">
    <property type="entry name" value="FH_FOXQ2-like"/>
</dbReference>
<evidence type="ECO:0000313" key="7">
    <source>
        <dbReference type="Proteomes" id="UP000318571"/>
    </source>
</evidence>
<dbReference type="GO" id="GO:0009653">
    <property type="term" value="P:anatomical structure morphogenesis"/>
    <property type="evidence" value="ECO:0007669"/>
    <property type="project" value="TreeGrafter"/>
</dbReference>
<feature type="region of interest" description="Disordered" evidence="4">
    <location>
        <begin position="519"/>
        <end position="543"/>
    </location>
</feature>
<comment type="caution">
    <text evidence="6">The sequence shown here is derived from an EMBL/GenBank/DDBJ whole genome shotgun (WGS) entry which is preliminary data.</text>
</comment>
<dbReference type="PANTHER" id="PTHR11829">
    <property type="entry name" value="FORKHEAD BOX PROTEIN"/>
    <property type="match status" value="1"/>
</dbReference>
<dbReference type="InterPro" id="IPR050211">
    <property type="entry name" value="FOX_domain-containing"/>
</dbReference>
<dbReference type="InterPro" id="IPR001766">
    <property type="entry name" value="Fork_head_dom"/>
</dbReference>
<keyword evidence="1 3" id="KW-0238">DNA-binding</keyword>
<dbReference type="PROSITE" id="PS00658">
    <property type="entry name" value="FORK_HEAD_2"/>
    <property type="match status" value="1"/>
</dbReference>
<evidence type="ECO:0000313" key="6">
    <source>
        <dbReference type="EMBL" id="TRY67814.1"/>
    </source>
</evidence>
<dbReference type="PRINTS" id="PR00053">
    <property type="entry name" value="FORKHEAD"/>
</dbReference>
<sequence>MSTVGTISGGTTSSCVVPTTLRKSLDLAMPPIVSPPVTSNQAHLIKPMPQSFPISASRNTSPIQTTSAPSGPNPHPPTMPGGLMNLTNPQPVGNPAMAPNFDHIRLQQLYTLALADRMRFIHPLLGGGPAGGNTPQFPNIPTPGRGFPGPAGLPPPDFHHPLYPYGKFDPRLFRLPEEPKPQHSYIGLIAMAILSVPDKKLVLADIYQYILDNFSYFRHRGPGWRNSIRHNLSLNDCFIKAGRAANGKGHYWAIHPACEDDFARGDYRRRKAQRKVRRHMGLAVDEEDSPSPPPPLHPMTVSPLLPGAWPPLFHHHHLASPTLLSHNPHRQPVMPTPICTVSETFPSRKRQFDMASLLDQGSSHGHSDEDKRDDEPSQKSPSPAKFKINLGGSMIFSPTHSNPISEEDRNHETDEEKDVKAEDVDVVSVGARDDNDKSVHSDDQDSIAAPGSPPIVKKDLDEEESHVKTSSVFNGAFRPVPGFPWAPMIHPLNHQNMENSSINPQEYLARYYQLMQQNANSALANQNSETDPKPKSRQTTPVD</sequence>
<dbReference type="InterPro" id="IPR036390">
    <property type="entry name" value="WH_DNA-bd_sf"/>
</dbReference>
<dbReference type="FunFam" id="1.10.10.10:FF:000352">
    <property type="entry name" value="Forkhead box Q2"/>
    <property type="match status" value="1"/>
</dbReference>
<dbReference type="OrthoDB" id="5954824at2759"/>
<dbReference type="Proteomes" id="UP000318571">
    <property type="component" value="Chromosome 4"/>
</dbReference>
<dbReference type="CDD" id="cd20035">
    <property type="entry name" value="FH_FOXQ2-like"/>
    <property type="match status" value="1"/>
</dbReference>
<feature type="compositionally biased region" description="Basic and acidic residues" evidence="4">
    <location>
        <begin position="431"/>
        <end position="443"/>
    </location>
</feature>
<feature type="region of interest" description="Disordered" evidence="4">
    <location>
        <begin position="278"/>
        <end position="299"/>
    </location>
</feature>
<dbReference type="Gene3D" id="1.10.10.10">
    <property type="entry name" value="Winged helix-like DNA-binding domain superfamily/Winged helix DNA-binding domain"/>
    <property type="match status" value="1"/>
</dbReference>
<feature type="compositionally biased region" description="Basic and acidic residues" evidence="4">
    <location>
        <begin position="365"/>
        <end position="377"/>
    </location>
</feature>
<evidence type="ECO:0000256" key="4">
    <source>
        <dbReference type="SAM" id="MobiDB-lite"/>
    </source>
</evidence>
<gene>
    <name evidence="6" type="ORF">TCAL_02750</name>
</gene>
<dbReference type="GO" id="GO:0030154">
    <property type="term" value="P:cell differentiation"/>
    <property type="evidence" value="ECO:0007669"/>
    <property type="project" value="TreeGrafter"/>
</dbReference>
<feature type="compositionally biased region" description="Polar residues" evidence="4">
    <location>
        <begin position="52"/>
        <end position="70"/>
    </location>
</feature>
<protein>
    <recommendedName>
        <fullName evidence="5">Fork-head domain-containing protein</fullName>
    </recommendedName>
</protein>
<dbReference type="GO" id="GO:0005634">
    <property type="term" value="C:nucleus"/>
    <property type="evidence" value="ECO:0007669"/>
    <property type="project" value="UniProtKB-SubCell"/>
</dbReference>
<evidence type="ECO:0000256" key="3">
    <source>
        <dbReference type="PROSITE-ProRule" id="PRU00089"/>
    </source>
</evidence>
<dbReference type="AlphaFoldDB" id="A0A553NQW2"/>
<evidence type="ECO:0000256" key="2">
    <source>
        <dbReference type="ARBA" id="ARBA00023242"/>
    </source>
</evidence>
<feature type="domain" description="Fork-head" evidence="5">
    <location>
        <begin position="180"/>
        <end position="272"/>
    </location>
</feature>